<dbReference type="Proteomes" id="UP000757232">
    <property type="component" value="Unassembled WGS sequence"/>
</dbReference>
<dbReference type="EMBL" id="LNZH02000214">
    <property type="protein sequence ID" value="OCB84750.1"/>
    <property type="molecule type" value="Genomic_DNA"/>
</dbReference>
<dbReference type="InterPro" id="IPR029010">
    <property type="entry name" value="ThuA-like"/>
</dbReference>
<name>A0A9Q5MYN6_SANBA</name>
<reference evidence="5" key="1">
    <citation type="submission" date="2016-06" db="EMBL/GenBank/DDBJ databases">
        <title>Draft Genome sequence of the fungus Inonotus baumii.</title>
        <authorList>
            <person name="Zhu H."/>
            <person name="Lin W."/>
        </authorList>
    </citation>
    <scope>NUCLEOTIDE SEQUENCE</scope>
    <source>
        <strain evidence="5">821</strain>
    </source>
</reference>
<feature type="transmembrane region" description="Helical" evidence="2">
    <location>
        <begin position="375"/>
        <end position="394"/>
    </location>
</feature>
<feature type="domain" description="ThuA-like" evidence="4">
    <location>
        <begin position="140"/>
        <end position="324"/>
    </location>
</feature>
<evidence type="ECO:0000256" key="1">
    <source>
        <dbReference type="SAM" id="MobiDB-lite"/>
    </source>
</evidence>
<keyword evidence="2" id="KW-1133">Transmembrane helix</keyword>
<feature type="compositionally biased region" description="Low complexity" evidence="1">
    <location>
        <begin position="347"/>
        <end position="370"/>
    </location>
</feature>
<feature type="region of interest" description="Disordered" evidence="1">
    <location>
        <begin position="336"/>
        <end position="370"/>
    </location>
</feature>
<dbReference type="InterPro" id="IPR029062">
    <property type="entry name" value="Class_I_gatase-like"/>
</dbReference>
<organism evidence="5 6">
    <name type="scientific">Sanghuangporus baumii</name>
    <name type="common">Phellinus baumii</name>
    <dbReference type="NCBI Taxonomy" id="108892"/>
    <lineage>
        <taxon>Eukaryota</taxon>
        <taxon>Fungi</taxon>
        <taxon>Dikarya</taxon>
        <taxon>Basidiomycota</taxon>
        <taxon>Agaricomycotina</taxon>
        <taxon>Agaricomycetes</taxon>
        <taxon>Hymenochaetales</taxon>
        <taxon>Hymenochaetaceae</taxon>
        <taxon>Sanghuangporus</taxon>
    </lineage>
</organism>
<evidence type="ECO:0000256" key="3">
    <source>
        <dbReference type="SAM" id="SignalP"/>
    </source>
</evidence>
<feature type="chain" id="PRO_5040379476" evidence="3">
    <location>
        <begin position="30"/>
        <end position="398"/>
    </location>
</feature>
<evidence type="ECO:0000256" key="2">
    <source>
        <dbReference type="SAM" id="Phobius"/>
    </source>
</evidence>
<feature type="domain" description="ThuA-like" evidence="4">
    <location>
        <begin position="37"/>
        <end position="138"/>
    </location>
</feature>
<dbReference type="Gene3D" id="3.40.50.880">
    <property type="match status" value="2"/>
</dbReference>
<dbReference type="OrthoDB" id="3482285at2759"/>
<dbReference type="AlphaFoldDB" id="A0A9Q5MYN6"/>
<evidence type="ECO:0000313" key="6">
    <source>
        <dbReference type="Proteomes" id="UP000757232"/>
    </source>
</evidence>
<keyword evidence="6" id="KW-1185">Reference proteome</keyword>
<proteinExistence type="predicted"/>
<keyword evidence="2" id="KW-0812">Transmembrane</keyword>
<keyword evidence="2" id="KW-0472">Membrane</keyword>
<gene>
    <name evidence="5" type="ORF">A7U60_g8275</name>
</gene>
<dbReference type="PANTHER" id="PTHR40469">
    <property type="entry name" value="SECRETED GLYCOSYL HYDROLASE"/>
    <property type="match status" value="1"/>
</dbReference>
<keyword evidence="5" id="KW-0315">Glutamine amidotransferase</keyword>
<protein>
    <submittedName>
        <fullName evidence="5">Class I glutamine amidotransferase-like protein</fullName>
    </submittedName>
</protein>
<evidence type="ECO:0000259" key="4">
    <source>
        <dbReference type="Pfam" id="PF06283"/>
    </source>
</evidence>
<accession>A0A9Q5MYN6</accession>
<dbReference type="SUPFAM" id="SSF52317">
    <property type="entry name" value="Class I glutamine amidotransferase-like"/>
    <property type="match status" value="2"/>
</dbReference>
<evidence type="ECO:0000313" key="5">
    <source>
        <dbReference type="EMBL" id="OCB84750.1"/>
    </source>
</evidence>
<sequence>MSNPRPILSAFLLIVRLIMASMTFRGAAAQQQSTAHILLYTATADFRHDSIPTAIQALQNQSVSNGGSFNVRFDATEDRTRFTDDTLAGYDAVMFVSTTGEVLDASGKTALRNYLDKGGNFVAVHSASDTLRNDSWFGEEVVLDASGKTALRNYLDKGGNFIAVHSASDTLRNDSWFGEEVGAFFDYHPVLQNATVDVLDPSHPSTSMLPAEWHVQDEMYNFKSDPRSVGAVVILSANESSYVGKSSDFFLNDGQRNFDQGTPHPTAWYQERGAGIEEGGFAGRSFYTSLGHLNETWMRSSLMLFFYPGADELFIAHVMGGVTWALESSTTKAFNSSGLVGNPGNDTSDPSVSSTTSNSASGSASTSGDISSFKTVSMTVLLVAVITGLTLAMIRRSL</sequence>
<comment type="caution">
    <text evidence="5">The sequence shown here is derived from an EMBL/GenBank/DDBJ whole genome shotgun (WGS) entry which is preliminary data.</text>
</comment>
<keyword evidence="3" id="KW-0732">Signal</keyword>
<dbReference type="Pfam" id="PF06283">
    <property type="entry name" value="ThuA"/>
    <property type="match status" value="2"/>
</dbReference>
<feature type="signal peptide" evidence="3">
    <location>
        <begin position="1"/>
        <end position="29"/>
    </location>
</feature>
<dbReference type="PANTHER" id="PTHR40469:SF2">
    <property type="entry name" value="GALACTOSE-BINDING DOMAIN-LIKE SUPERFAMILY PROTEIN"/>
    <property type="match status" value="1"/>
</dbReference>